<name>A0ABN0RRW0_9FLAO</name>
<evidence type="ECO:0000313" key="2">
    <source>
        <dbReference type="EMBL" id="EWH14678.1"/>
    </source>
</evidence>
<dbReference type="Proteomes" id="UP000019275">
    <property type="component" value="Unassembled WGS sequence"/>
</dbReference>
<keyword evidence="1" id="KW-0732">Signal</keyword>
<protein>
    <submittedName>
        <fullName evidence="2">Uncharacterized protein</fullName>
    </submittedName>
</protein>
<dbReference type="EMBL" id="ARZX01000002">
    <property type="protein sequence ID" value="EWH14678.1"/>
    <property type="molecule type" value="Genomic_DNA"/>
</dbReference>
<proteinExistence type="predicted"/>
<evidence type="ECO:0000256" key="1">
    <source>
        <dbReference type="SAM" id="SignalP"/>
    </source>
</evidence>
<gene>
    <name evidence="2" type="ORF">KLA_02582</name>
</gene>
<feature type="chain" id="PRO_5045075458" evidence="1">
    <location>
        <begin position="20"/>
        <end position="101"/>
    </location>
</feature>
<evidence type="ECO:0000313" key="3">
    <source>
        <dbReference type="Proteomes" id="UP000019275"/>
    </source>
</evidence>
<dbReference type="RefSeq" id="WP_013622480.1">
    <property type="nucleotide sequence ID" value="NZ_ARZX01000002.1"/>
</dbReference>
<reference evidence="2 3" key="1">
    <citation type="journal article" date="2014" name="Genome Announc.">
        <title>Draft Genome Sequence of the Carrageenan-Degrading Bacterium Cellulophaga sp. Strain KL-A, Isolated from Decaying Marine Algae.</title>
        <authorList>
            <person name="Shan D."/>
            <person name="Ying J."/>
            <person name="Li X."/>
            <person name="Gao Z."/>
            <person name="Wei G."/>
            <person name="Shao Z."/>
        </authorList>
    </citation>
    <scope>NUCLEOTIDE SEQUENCE [LARGE SCALE GENOMIC DNA]</scope>
    <source>
        <strain evidence="2 3">KL-A</strain>
    </source>
</reference>
<organism evidence="2 3">
    <name type="scientific">Cellulophaga geojensis KL-A</name>
    <dbReference type="NCBI Taxonomy" id="1328323"/>
    <lineage>
        <taxon>Bacteria</taxon>
        <taxon>Pseudomonadati</taxon>
        <taxon>Bacteroidota</taxon>
        <taxon>Flavobacteriia</taxon>
        <taxon>Flavobacteriales</taxon>
        <taxon>Flavobacteriaceae</taxon>
        <taxon>Cellulophaga</taxon>
    </lineage>
</organism>
<accession>A0ABN0RRW0</accession>
<sequence>MKTLSIVLFALATAVTSLVSTESVTATYSGYDNEVYQFSAEDGSTLEFQGVSSEALGKYDLSDDAFKGKTFTITYESETVVDDETEEEVTTSIITDLELQE</sequence>
<comment type="caution">
    <text evidence="2">The sequence shown here is derived from an EMBL/GenBank/DDBJ whole genome shotgun (WGS) entry which is preliminary data.</text>
</comment>
<feature type="signal peptide" evidence="1">
    <location>
        <begin position="1"/>
        <end position="19"/>
    </location>
</feature>
<keyword evidence="3" id="KW-1185">Reference proteome</keyword>